<name>A0A1J0GE43_9CLOT</name>
<dbReference type="GO" id="GO:0030151">
    <property type="term" value="F:molybdenum ion binding"/>
    <property type="evidence" value="ECO:0007669"/>
    <property type="project" value="InterPro"/>
</dbReference>
<dbReference type="RefSeq" id="WP_071611926.1">
    <property type="nucleotide sequence ID" value="NZ_CP015756.1"/>
</dbReference>
<reference evidence="3" key="1">
    <citation type="journal article" date="2016" name="Front. Microbiol.">
        <title>Complete Genome Sequence of Clostridium estertheticum DSM 8809, a Microbe Identified in Spoiled Vacuum Packed Beef.</title>
        <authorList>
            <person name="Yu Z."/>
            <person name="Gunn L."/>
            <person name="Brennan E."/>
            <person name="Reid R."/>
            <person name="Wall P.G."/>
            <person name="Gaora O.P."/>
            <person name="Hurley D."/>
            <person name="Bolton D."/>
            <person name="Fanning S."/>
        </authorList>
    </citation>
    <scope>NUCLEOTIDE SEQUENCE [LARGE SCALE GENOMIC DNA]</scope>
    <source>
        <strain evidence="3">DSM 8809</strain>
    </source>
</reference>
<dbReference type="GO" id="GO:0030170">
    <property type="term" value="F:pyridoxal phosphate binding"/>
    <property type="evidence" value="ECO:0007669"/>
    <property type="project" value="InterPro"/>
</dbReference>
<dbReference type="PANTHER" id="PTHR36930">
    <property type="entry name" value="METAL-SULFUR CLUSTER BIOSYNTHESIS PROTEINS YUAD-RELATED"/>
    <property type="match status" value="1"/>
</dbReference>
<keyword evidence="3" id="KW-1185">Reference proteome</keyword>
<dbReference type="Proteomes" id="UP000182569">
    <property type="component" value="Chromosome"/>
</dbReference>
<organism evidence="2 3">
    <name type="scientific">Clostridium estertheticum subsp. estertheticum</name>
    <dbReference type="NCBI Taxonomy" id="1552"/>
    <lineage>
        <taxon>Bacteria</taxon>
        <taxon>Bacillati</taxon>
        <taxon>Bacillota</taxon>
        <taxon>Clostridia</taxon>
        <taxon>Eubacteriales</taxon>
        <taxon>Clostridiaceae</taxon>
        <taxon>Clostridium</taxon>
    </lineage>
</organism>
<dbReference type="SUPFAM" id="SSF50800">
    <property type="entry name" value="PK beta-barrel domain-like"/>
    <property type="match status" value="1"/>
</dbReference>
<dbReference type="PROSITE" id="PS51340">
    <property type="entry name" value="MOSC"/>
    <property type="match status" value="1"/>
</dbReference>
<evidence type="ECO:0000313" key="2">
    <source>
        <dbReference type="EMBL" id="APC39633.1"/>
    </source>
</evidence>
<protein>
    <submittedName>
        <fullName evidence="2">Molybdenum cofactor sulfurase</fullName>
    </submittedName>
</protein>
<dbReference type="KEGG" id="ceu:A7L45_05900"/>
<evidence type="ECO:0000259" key="1">
    <source>
        <dbReference type="PROSITE" id="PS51340"/>
    </source>
</evidence>
<dbReference type="InterPro" id="IPR052716">
    <property type="entry name" value="MOSC_domain"/>
</dbReference>
<dbReference type="Gene3D" id="2.40.33.20">
    <property type="entry name" value="PK beta-barrel domain-like"/>
    <property type="match status" value="1"/>
</dbReference>
<dbReference type="InterPro" id="IPR005302">
    <property type="entry name" value="MoCF_Sase_C"/>
</dbReference>
<sequence>MAKVIAVNISEKKGVVKHPIEKGFFKFNYGLEGDAHAGDWHRQVSFLGVESIDKMKAKGAQGLSAGKFAENITTEGIILYELPIGTKLKIGEVVLEVTQIGKECHAGCEIMKLVGDCIMPREGIFAKVLEAGYIQAGDDILVQK</sequence>
<dbReference type="AlphaFoldDB" id="A0A1J0GE43"/>
<accession>A0A1J0GE43</accession>
<dbReference type="OrthoDB" id="9789048at2"/>
<dbReference type="Pfam" id="PF03473">
    <property type="entry name" value="MOSC"/>
    <property type="match status" value="1"/>
</dbReference>
<dbReference type="GO" id="GO:0003824">
    <property type="term" value="F:catalytic activity"/>
    <property type="evidence" value="ECO:0007669"/>
    <property type="project" value="InterPro"/>
</dbReference>
<gene>
    <name evidence="2" type="ORF">A7L45_05900</name>
</gene>
<feature type="domain" description="MOSC" evidence="1">
    <location>
        <begin position="14"/>
        <end position="143"/>
    </location>
</feature>
<dbReference type="STRING" id="1552.A7L45_05900"/>
<dbReference type="EMBL" id="CP015756">
    <property type="protein sequence ID" value="APC39633.1"/>
    <property type="molecule type" value="Genomic_DNA"/>
</dbReference>
<proteinExistence type="predicted"/>
<evidence type="ECO:0000313" key="3">
    <source>
        <dbReference type="Proteomes" id="UP000182569"/>
    </source>
</evidence>
<dbReference type="InterPro" id="IPR011037">
    <property type="entry name" value="Pyrv_Knase-like_insert_dom_sf"/>
</dbReference>
<dbReference type="PANTHER" id="PTHR36930:SF1">
    <property type="entry name" value="MOSC DOMAIN-CONTAINING PROTEIN"/>
    <property type="match status" value="1"/>
</dbReference>